<feature type="transmembrane region" description="Helical" evidence="1">
    <location>
        <begin position="20"/>
        <end position="39"/>
    </location>
</feature>
<keyword evidence="1" id="KW-0472">Membrane</keyword>
<keyword evidence="1" id="KW-1133">Transmembrane helix</keyword>
<accession>A0ABT4PBV0</accession>
<proteinExistence type="predicted"/>
<gene>
    <name evidence="2" type="ORF">O3S69_31655</name>
</gene>
<organism evidence="2 3">
    <name type="scientific">Streptomyces rubrogriseus</name>
    <dbReference type="NCBI Taxonomy" id="194673"/>
    <lineage>
        <taxon>Bacteria</taxon>
        <taxon>Bacillati</taxon>
        <taxon>Actinomycetota</taxon>
        <taxon>Actinomycetes</taxon>
        <taxon>Kitasatosporales</taxon>
        <taxon>Streptomycetaceae</taxon>
        <taxon>Streptomyces</taxon>
        <taxon>Streptomyces violaceoruber group</taxon>
    </lineage>
</organism>
<comment type="caution">
    <text evidence="2">The sequence shown here is derived from an EMBL/GenBank/DDBJ whole genome shotgun (WGS) entry which is preliminary data.</text>
</comment>
<keyword evidence="1" id="KW-0812">Transmembrane</keyword>
<evidence type="ECO:0000256" key="1">
    <source>
        <dbReference type="SAM" id="Phobius"/>
    </source>
</evidence>
<protein>
    <submittedName>
        <fullName evidence="2">MFS transporter</fullName>
    </submittedName>
</protein>
<dbReference type="Proteomes" id="UP001301132">
    <property type="component" value="Unassembled WGS sequence"/>
</dbReference>
<evidence type="ECO:0000313" key="2">
    <source>
        <dbReference type="EMBL" id="MCZ4638603.1"/>
    </source>
</evidence>
<dbReference type="EMBL" id="JAPWHU010000608">
    <property type="protein sequence ID" value="MCZ4638603.1"/>
    <property type="molecule type" value="Genomic_DNA"/>
</dbReference>
<evidence type="ECO:0000313" key="3">
    <source>
        <dbReference type="Proteomes" id="UP001301132"/>
    </source>
</evidence>
<name>A0ABT4PBV0_9ACTN</name>
<reference evidence="2 3" key="1">
    <citation type="submission" date="2022-12" db="EMBL/GenBank/DDBJ databases">
        <authorList>
            <person name="Abashina T."/>
            <person name="Solyanikova I."/>
            <person name="Delegan Y."/>
        </authorList>
    </citation>
    <scope>NUCLEOTIDE SEQUENCE [LARGE SCALE GENOMIC DNA]</scope>
    <source>
        <strain evidence="2 3">IPS92ro</strain>
    </source>
</reference>
<sequence>LGGALLTAGTPSGSEVAAESAYVTGFVIAGIVVLSALFVTRTMSKGVKA</sequence>
<feature type="non-terminal residue" evidence="2">
    <location>
        <position position="1"/>
    </location>
</feature>
<keyword evidence="3" id="KW-1185">Reference proteome</keyword>